<evidence type="ECO:0000313" key="2">
    <source>
        <dbReference type="Proteomes" id="UP000008894"/>
    </source>
</evidence>
<dbReference type="Proteomes" id="UP000008894">
    <property type="component" value="Segment"/>
</dbReference>
<dbReference type="KEGG" id="vg:40082717"/>
<evidence type="ECO:0000313" key="1">
    <source>
        <dbReference type="EMBL" id="AEJ81330.1"/>
    </source>
</evidence>
<dbReference type="GeneID" id="40082717"/>
<name>G0YPQ3_9CAUD</name>
<accession>G0YPQ3</accession>
<dbReference type="OrthoDB" id="15366at10239"/>
<protein>
    <submittedName>
        <fullName evidence="1">Gp071</fullName>
    </submittedName>
</protein>
<dbReference type="RefSeq" id="YP_009606739.1">
    <property type="nucleotide sequence ID" value="NC_041978.1"/>
</dbReference>
<proteinExistence type="predicted"/>
<organism evidence="1 2">
    <name type="scientific">Erwinia phage vB_Eam-MM7</name>
    <dbReference type="NCBI Taxonomy" id="1051674"/>
    <lineage>
        <taxon>Viruses</taxon>
        <taxon>Duplodnaviria</taxon>
        <taxon>Heunggongvirae</taxon>
        <taxon>Uroviricota</taxon>
        <taxon>Caudoviricetes</taxon>
        <taxon>Andersonviridae</taxon>
        <taxon>Ounavirinae</taxon>
        <taxon>Kolesnikvirus</taxon>
        <taxon>Kolesnikvirus M7</taxon>
    </lineage>
</organism>
<sequence length="111" mass="12787">MEKLIEGLKNPNHCTYSVSITVLMRDPLVKDVPDLLASYQTDLLKAVLFKYGFDLDKGIVYEECEHRNCYGERVNGALFKGKERVDERWKSLKRHRLTKKASLALINSVTN</sequence>
<keyword evidence="2" id="KW-1185">Reference proteome</keyword>
<reference evidence="1 2" key="1">
    <citation type="journal article" date="2011" name="Appl. Environ. Microbiol.">
        <title>Novel Virulent and Broad-Host-Range Erwinia amylovora Bacteriophages Reveal a High Degree of Mosaicism and a Relationship to Enterobacteriaceae Phages.</title>
        <authorList>
            <person name="Born Y."/>
            <person name="Fieseler L."/>
            <person name="Marazzi J."/>
            <person name="Lurz R."/>
            <person name="Duffy B."/>
            <person name="Loessner M.J."/>
        </authorList>
    </citation>
    <scope>NUCLEOTIDE SEQUENCE [LARGE SCALE GENOMIC DNA]</scope>
</reference>
<dbReference type="EMBL" id="HQ728263">
    <property type="protein sequence ID" value="AEJ81330.1"/>
    <property type="molecule type" value="Genomic_DNA"/>
</dbReference>